<protein>
    <submittedName>
        <fullName evidence="2">Menaquinone-dependent protoporphyrinogen oxidase</fullName>
    </submittedName>
</protein>
<dbReference type="NCBIfam" id="NF008316">
    <property type="entry name" value="PRK11104.1"/>
    <property type="match status" value="1"/>
</dbReference>
<dbReference type="InterPro" id="IPR052200">
    <property type="entry name" value="Protoporphyrinogen_IX_DH"/>
</dbReference>
<dbReference type="InterPro" id="IPR026816">
    <property type="entry name" value="Flavodoxin_dom"/>
</dbReference>
<reference evidence="2 3" key="1">
    <citation type="submission" date="2019-03" db="EMBL/GenBank/DDBJ databases">
        <title>Genomic Encyclopedia of Type Strains, Phase IV (KMG-IV): sequencing the most valuable type-strain genomes for metagenomic binning, comparative biology and taxonomic classification.</title>
        <authorList>
            <person name="Goeker M."/>
        </authorList>
    </citation>
    <scope>NUCLEOTIDE SEQUENCE [LARGE SCALE GENOMIC DNA]</scope>
    <source>
        <strain evidence="2 3">DSM 5604</strain>
    </source>
</reference>
<accession>A0A4R6XG66</accession>
<dbReference type="GO" id="GO:0070819">
    <property type="term" value="F:menaquinone-dependent protoporphyrinogen oxidase activity"/>
    <property type="evidence" value="ECO:0007669"/>
    <property type="project" value="TreeGrafter"/>
</dbReference>
<evidence type="ECO:0000259" key="1">
    <source>
        <dbReference type="Pfam" id="PF12724"/>
    </source>
</evidence>
<proteinExistence type="predicted"/>
<dbReference type="PANTHER" id="PTHR38030:SF2">
    <property type="entry name" value="PROTOPORPHYRINOGEN IX DEHYDROGENASE [QUINONE]"/>
    <property type="match status" value="1"/>
</dbReference>
<evidence type="ECO:0000313" key="2">
    <source>
        <dbReference type="EMBL" id="TDR14778.1"/>
    </source>
</evidence>
<dbReference type="RefSeq" id="WP_133559428.1">
    <property type="nucleotide sequence ID" value="NZ_SNZA01000001.1"/>
</dbReference>
<feature type="domain" description="Flavodoxin" evidence="1">
    <location>
        <begin position="7"/>
        <end position="148"/>
    </location>
</feature>
<organism evidence="2 3">
    <name type="scientific">Marinomonas communis</name>
    <dbReference type="NCBI Taxonomy" id="28254"/>
    <lineage>
        <taxon>Bacteria</taxon>
        <taxon>Pseudomonadati</taxon>
        <taxon>Pseudomonadota</taxon>
        <taxon>Gammaproteobacteria</taxon>
        <taxon>Oceanospirillales</taxon>
        <taxon>Oceanospirillaceae</taxon>
        <taxon>Marinomonas</taxon>
    </lineage>
</organism>
<dbReference type="Pfam" id="PF12724">
    <property type="entry name" value="Flavodoxin_5"/>
    <property type="match status" value="1"/>
</dbReference>
<dbReference type="InterPro" id="IPR029039">
    <property type="entry name" value="Flavoprotein-like_sf"/>
</dbReference>
<dbReference type="EMBL" id="SNZA01000001">
    <property type="protein sequence ID" value="TDR14778.1"/>
    <property type="molecule type" value="Genomic_DNA"/>
</dbReference>
<dbReference type="Proteomes" id="UP000295729">
    <property type="component" value="Unassembled WGS sequence"/>
</dbReference>
<dbReference type="SUPFAM" id="SSF52218">
    <property type="entry name" value="Flavoproteins"/>
    <property type="match status" value="1"/>
</dbReference>
<dbReference type="OrthoDB" id="9795729at2"/>
<evidence type="ECO:0000313" key="3">
    <source>
        <dbReference type="Proteomes" id="UP000295729"/>
    </source>
</evidence>
<name>A0A4R6XG66_9GAMM</name>
<gene>
    <name evidence="2" type="ORF">C8D85_0124</name>
</gene>
<sequence>MIKTLALFSSVDGQTRKICQRIGEHIKTNHDVTIIDIHGVTSVDLADYEKVILGGSVRYGKHRPDFERFLIEQSISLSTKKTLLFSVNATARKANKCSPSNNLYFIKLKHKTGIHADIEAVFAGKLHLANNSFFDRLMIKLIFKMSGEQIGDSEIEFTDWDQVDRIADAFQQL</sequence>
<dbReference type="AlphaFoldDB" id="A0A4R6XG66"/>
<dbReference type="PANTHER" id="PTHR38030">
    <property type="entry name" value="PROTOPORPHYRINOGEN IX DEHYDROGENASE [MENAQUINONE]"/>
    <property type="match status" value="1"/>
</dbReference>
<dbReference type="GO" id="GO:0010181">
    <property type="term" value="F:FMN binding"/>
    <property type="evidence" value="ECO:0007669"/>
    <property type="project" value="TreeGrafter"/>
</dbReference>
<comment type="caution">
    <text evidence="2">The sequence shown here is derived from an EMBL/GenBank/DDBJ whole genome shotgun (WGS) entry which is preliminary data.</text>
</comment>
<dbReference type="Gene3D" id="3.40.50.360">
    <property type="match status" value="1"/>
</dbReference>
<dbReference type="GO" id="GO:0006783">
    <property type="term" value="P:heme biosynthetic process"/>
    <property type="evidence" value="ECO:0007669"/>
    <property type="project" value="TreeGrafter"/>
</dbReference>
<keyword evidence="3" id="KW-1185">Reference proteome</keyword>